<dbReference type="RefSeq" id="WP_047196161.1">
    <property type="nucleotide sequence ID" value="NZ_CP011371.1"/>
</dbReference>
<dbReference type="SUPFAM" id="SSF53822">
    <property type="entry name" value="Periplasmic binding protein-like I"/>
    <property type="match status" value="1"/>
</dbReference>
<feature type="chain" id="PRO_5002552187" evidence="3">
    <location>
        <begin position="29"/>
        <end position="385"/>
    </location>
</feature>
<dbReference type="AlphaFoldDB" id="A0A0G3BU63"/>
<dbReference type="EMBL" id="CP011371">
    <property type="protein sequence ID" value="AKJ30901.1"/>
    <property type="molecule type" value="Genomic_DNA"/>
</dbReference>
<evidence type="ECO:0000259" key="4">
    <source>
        <dbReference type="Pfam" id="PF13458"/>
    </source>
</evidence>
<name>A0A0G3BU63_9BURK</name>
<dbReference type="KEGG" id="pbh:AAW51_4210"/>
<dbReference type="PROSITE" id="PS51318">
    <property type="entry name" value="TAT"/>
    <property type="match status" value="1"/>
</dbReference>
<dbReference type="Proteomes" id="UP000035352">
    <property type="component" value="Chromosome"/>
</dbReference>
<reference evidence="5 6" key="1">
    <citation type="submission" date="2015-05" db="EMBL/GenBank/DDBJ databases">
        <authorList>
            <person name="Tang B."/>
            <person name="Yu Y."/>
        </authorList>
    </citation>
    <scope>NUCLEOTIDE SEQUENCE [LARGE SCALE GENOMIC DNA]</scope>
    <source>
        <strain evidence="5 6">DSM 7029</strain>
    </source>
</reference>
<feature type="signal peptide" evidence="3">
    <location>
        <begin position="1"/>
        <end position="28"/>
    </location>
</feature>
<dbReference type="OrthoDB" id="9777352at2"/>
<evidence type="ECO:0000256" key="3">
    <source>
        <dbReference type="SAM" id="SignalP"/>
    </source>
</evidence>
<dbReference type="PANTHER" id="PTHR47235:SF1">
    <property type="entry name" value="BLR6548 PROTEIN"/>
    <property type="match status" value="1"/>
</dbReference>
<accession>A0A0G3BU63</accession>
<evidence type="ECO:0000313" key="6">
    <source>
        <dbReference type="Proteomes" id="UP000035352"/>
    </source>
</evidence>
<keyword evidence="2 3" id="KW-0732">Signal</keyword>
<organism evidence="5 6">
    <name type="scientific">Caldimonas brevitalea</name>
    <dbReference type="NCBI Taxonomy" id="413882"/>
    <lineage>
        <taxon>Bacteria</taxon>
        <taxon>Pseudomonadati</taxon>
        <taxon>Pseudomonadota</taxon>
        <taxon>Betaproteobacteria</taxon>
        <taxon>Burkholderiales</taxon>
        <taxon>Sphaerotilaceae</taxon>
        <taxon>Caldimonas</taxon>
    </lineage>
</organism>
<dbReference type="PATRIC" id="fig|413882.6.peg.4401"/>
<dbReference type="InterPro" id="IPR028081">
    <property type="entry name" value="Leu-bd"/>
</dbReference>
<dbReference type="InterPro" id="IPR028082">
    <property type="entry name" value="Peripla_BP_I"/>
</dbReference>
<evidence type="ECO:0000256" key="1">
    <source>
        <dbReference type="ARBA" id="ARBA00010062"/>
    </source>
</evidence>
<evidence type="ECO:0000313" key="5">
    <source>
        <dbReference type="EMBL" id="AKJ30901.1"/>
    </source>
</evidence>
<dbReference type="CDD" id="cd06326">
    <property type="entry name" value="PBP1_ABC_ligand_binding-like"/>
    <property type="match status" value="1"/>
</dbReference>
<protein>
    <submittedName>
        <fullName evidence="5">ABC transporter substrate-binding protein</fullName>
    </submittedName>
</protein>
<dbReference type="Pfam" id="PF13458">
    <property type="entry name" value="Peripla_BP_6"/>
    <property type="match status" value="1"/>
</dbReference>
<sequence>MDRRQFVSRLTGAAAALGAASWATSSRAADEGLSANHITIGSSMGLTGILAGTSAEHVIGIKAAFATVNRSGGIHGRELRLQTLDDGYVPARTAANVKQMLDGGQVFALMSITGTANNAAVLPMVEQQGVPFVGPITGASSLRTANQRFTFYVRPSYQDEVQRVVPQLVNMGLQGIAIVYLDNPFGKEVLEAAQRTLVSNKLQAAGAFPLALDGSNAAQVAQQVLDAKAGAVLMGTTGSVTTKAVLALRAKAAALPLLGVSVAVLPSELPKLGAAAQGIGQALVFPDPFSAKTGATRSYQAAVRAAKLDDIGGGGLESWINAQLLIEGLRRAGRDVTRDKLRSALASIRQMDVGDFTLGFQGSAPFVASNSIRIGVFSGDGRLRA</sequence>
<dbReference type="Gene3D" id="3.40.50.2300">
    <property type="match status" value="2"/>
</dbReference>
<proteinExistence type="inferred from homology"/>
<keyword evidence="6" id="KW-1185">Reference proteome</keyword>
<evidence type="ECO:0000256" key="2">
    <source>
        <dbReference type="ARBA" id="ARBA00022729"/>
    </source>
</evidence>
<dbReference type="PANTHER" id="PTHR47235">
    <property type="entry name" value="BLR6548 PROTEIN"/>
    <property type="match status" value="1"/>
</dbReference>
<gene>
    <name evidence="5" type="ORF">AAW51_4210</name>
</gene>
<dbReference type="InterPro" id="IPR006311">
    <property type="entry name" value="TAT_signal"/>
</dbReference>
<dbReference type="STRING" id="413882.AAW51_4210"/>
<feature type="domain" description="Leucine-binding protein" evidence="4">
    <location>
        <begin position="38"/>
        <end position="352"/>
    </location>
</feature>
<comment type="similarity">
    <text evidence="1">Belongs to the leucine-binding protein family.</text>
</comment>